<dbReference type="Pfam" id="PF14109">
    <property type="entry name" value="GldH_lipo"/>
    <property type="match status" value="1"/>
</dbReference>
<proteinExistence type="predicted"/>
<dbReference type="EMBL" id="SOML01000003">
    <property type="protein sequence ID" value="TFD97372.1"/>
    <property type="molecule type" value="Genomic_DNA"/>
</dbReference>
<accession>A0A4Y8L791</accession>
<keyword evidence="1" id="KW-0812">Transmembrane</keyword>
<keyword evidence="1" id="KW-1133">Transmembrane helix</keyword>
<gene>
    <name evidence="2" type="primary">gldH</name>
    <name evidence="2" type="ORF">E2605_06825</name>
</gene>
<organism evidence="2 3">
    <name type="scientific">Dysgonomonas capnocytophagoides</name>
    <dbReference type="NCBI Taxonomy" id="45254"/>
    <lineage>
        <taxon>Bacteria</taxon>
        <taxon>Pseudomonadati</taxon>
        <taxon>Bacteroidota</taxon>
        <taxon>Bacteroidia</taxon>
        <taxon>Bacteroidales</taxon>
        <taxon>Dysgonomonadaceae</taxon>
        <taxon>Dysgonomonas</taxon>
    </lineage>
</organism>
<dbReference type="STRING" id="1121485.GCA_000426485_02399"/>
<keyword evidence="3" id="KW-1185">Reference proteome</keyword>
<dbReference type="InterPro" id="IPR020018">
    <property type="entry name" value="Motility-assoc_lipoprot_GldH"/>
</dbReference>
<dbReference type="AlphaFoldDB" id="A0A4Y8L791"/>
<reference evidence="2 3" key="1">
    <citation type="submission" date="2019-03" db="EMBL/GenBank/DDBJ databases">
        <title>San Antonio Military Medical Center submission to MRSN (WRAIR), pending publication.</title>
        <authorList>
            <person name="Blyth D.M."/>
            <person name="Mccarthy S.L."/>
            <person name="Schall S.E."/>
            <person name="Stam J.A."/>
            <person name="Ong A.C."/>
            <person name="Mcgann P.T."/>
        </authorList>
    </citation>
    <scope>NUCLEOTIDE SEQUENCE [LARGE SCALE GENOMIC DNA]</scope>
    <source>
        <strain evidence="2 3">MRSN571793</strain>
    </source>
</reference>
<feature type="transmembrane region" description="Helical" evidence="1">
    <location>
        <begin position="12"/>
        <end position="30"/>
    </location>
</feature>
<name>A0A4Y8L791_9BACT</name>
<dbReference type="NCBIfam" id="TIGR03511">
    <property type="entry name" value="GldH_lipo"/>
    <property type="match status" value="1"/>
</dbReference>
<evidence type="ECO:0000256" key="1">
    <source>
        <dbReference type="SAM" id="Phobius"/>
    </source>
</evidence>
<keyword evidence="2" id="KW-0449">Lipoprotein</keyword>
<protein>
    <submittedName>
        <fullName evidence="2">Gliding motility lipoprotein GldH</fullName>
    </submittedName>
</protein>
<keyword evidence="1" id="KW-0472">Membrane</keyword>
<dbReference type="Proteomes" id="UP000297861">
    <property type="component" value="Unassembled WGS sequence"/>
</dbReference>
<evidence type="ECO:0000313" key="2">
    <source>
        <dbReference type="EMBL" id="TFD97372.1"/>
    </source>
</evidence>
<sequence length="196" mass="22086">MPIIMVTSSNAIVVITAIAIETGITITIIREKIIPLRMKLKPIYTLSVIIISLICLSCNNREAYYHFKQLKGSTWSRLDTLTFEIDSTAILTGIPCDIDLVVVNNPNYGYQNIWFYTADDFGSKKPVSYEIEYTIADKDGNWYGAGFGSIYQLTVAYKKKFIFTDKRNYTLKIVQGMSDEPLSGIEKIGVKIVPSE</sequence>
<dbReference type="OrthoDB" id="982482at2"/>
<evidence type="ECO:0000313" key="3">
    <source>
        <dbReference type="Proteomes" id="UP000297861"/>
    </source>
</evidence>
<comment type="caution">
    <text evidence="2">The sequence shown here is derived from an EMBL/GenBank/DDBJ whole genome shotgun (WGS) entry which is preliminary data.</text>
</comment>